<keyword evidence="4" id="KW-1185">Reference proteome</keyword>
<dbReference type="Gene3D" id="3.10.180.10">
    <property type="entry name" value="2,3-Dihydroxybiphenyl 1,2-Dioxygenase, domain 1"/>
    <property type="match status" value="1"/>
</dbReference>
<evidence type="ECO:0000259" key="2">
    <source>
        <dbReference type="PROSITE" id="PS51819"/>
    </source>
</evidence>
<dbReference type="PANTHER" id="PTHR47802">
    <property type="entry name" value="GLYOXALASE FAMILY PROTEIN, EXPRESSED"/>
    <property type="match status" value="1"/>
</dbReference>
<dbReference type="RefSeq" id="WP_188464999.1">
    <property type="nucleotide sequence ID" value="NZ_BAABHU010000010.1"/>
</dbReference>
<dbReference type="SUPFAM" id="SSF54593">
    <property type="entry name" value="Glyoxalase/Bleomycin resistance protein/Dihydroxybiphenyl dioxygenase"/>
    <property type="match status" value="1"/>
</dbReference>
<dbReference type="InterPro" id="IPR029068">
    <property type="entry name" value="Glyas_Bleomycin-R_OHBP_Dase"/>
</dbReference>
<evidence type="ECO:0000256" key="1">
    <source>
        <dbReference type="SAM" id="SignalP"/>
    </source>
</evidence>
<dbReference type="InterPro" id="IPR004360">
    <property type="entry name" value="Glyas_Fos-R_dOase_dom"/>
</dbReference>
<comment type="caution">
    <text evidence="3">The sequence shown here is derived from an EMBL/GenBank/DDBJ whole genome shotgun (WGS) entry which is preliminary data.</text>
</comment>
<dbReference type="Pfam" id="PF00903">
    <property type="entry name" value="Glyoxalase"/>
    <property type="match status" value="1"/>
</dbReference>
<protein>
    <recommendedName>
        <fullName evidence="2">VOC domain-containing protein</fullName>
    </recommendedName>
</protein>
<dbReference type="EMBL" id="BMEC01000010">
    <property type="protein sequence ID" value="GGC42628.1"/>
    <property type="molecule type" value="Genomic_DNA"/>
</dbReference>
<reference evidence="4" key="1">
    <citation type="journal article" date="2019" name="Int. J. Syst. Evol. Microbiol.">
        <title>The Global Catalogue of Microorganisms (GCM) 10K type strain sequencing project: providing services to taxonomists for standard genome sequencing and annotation.</title>
        <authorList>
            <consortium name="The Broad Institute Genomics Platform"/>
            <consortium name="The Broad Institute Genome Sequencing Center for Infectious Disease"/>
            <person name="Wu L."/>
            <person name="Ma J."/>
        </authorList>
    </citation>
    <scope>NUCLEOTIDE SEQUENCE [LARGE SCALE GENOMIC DNA]</scope>
    <source>
        <strain evidence="4">CGMCC 1.10832</strain>
    </source>
</reference>
<evidence type="ECO:0000313" key="4">
    <source>
        <dbReference type="Proteomes" id="UP000636010"/>
    </source>
</evidence>
<proteinExistence type="predicted"/>
<accession>A0ABQ1MLJ5</accession>
<feature type="signal peptide" evidence="1">
    <location>
        <begin position="1"/>
        <end position="23"/>
    </location>
</feature>
<dbReference type="Proteomes" id="UP000636010">
    <property type="component" value="Unassembled WGS sequence"/>
</dbReference>
<dbReference type="PANTHER" id="PTHR47802:SF1">
    <property type="entry name" value="GLYOXALASE FAMILY PROTEIN, EXPRESSED"/>
    <property type="match status" value="1"/>
</dbReference>
<dbReference type="PROSITE" id="PS51819">
    <property type="entry name" value="VOC"/>
    <property type="match status" value="1"/>
</dbReference>
<dbReference type="InterPro" id="IPR037523">
    <property type="entry name" value="VOC_core"/>
</dbReference>
<sequence length="147" mass="17023">MKRLFALNTLLTSLLLFSLALNAQVKLNHIAVYVESLEQSTSFYTEIIGLEQIEEPFKDGKHTWFKLGNSQLHLIEGEWQEISVNKNNHLCFSIANMESFVGLLKRRKIPFEDWPGKKGAITTRVDGVQQIYFQDPNGYWIEVNNDY</sequence>
<keyword evidence="1" id="KW-0732">Signal</keyword>
<organism evidence="3 4">
    <name type="scientific">Marivirga lumbricoides</name>
    <dbReference type="NCBI Taxonomy" id="1046115"/>
    <lineage>
        <taxon>Bacteria</taxon>
        <taxon>Pseudomonadati</taxon>
        <taxon>Bacteroidota</taxon>
        <taxon>Cytophagia</taxon>
        <taxon>Cytophagales</taxon>
        <taxon>Marivirgaceae</taxon>
        <taxon>Marivirga</taxon>
    </lineage>
</organism>
<evidence type="ECO:0000313" key="3">
    <source>
        <dbReference type="EMBL" id="GGC42628.1"/>
    </source>
</evidence>
<feature type="chain" id="PRO_5045944729" description="VOC domain-containing protein" evidence="1">
    <location>
        <begin position="24"/>
        <end position="147"/>
    </location>
</feature>
<gene>
    <name evidence="3" type="ORF">GCM10011506_30280</name>
</gene>
<feature type="domain" description="VOC" evidence="2">
    <location>
        <begin position="26"/>
        <end position="146"/>
    </location>
</feature>
<name>A0ABQ1MLJ5_9BACT</name>